<accession>T1L080</accession>
<name>T1L080_TETUR</name>
<reference evidence="1" key="2">
    <citation type="submission" date="2015-06" db="UniProtKB">
        <authorList>
            <consortium name="EnsemblMetazoa"/>
        </authorList>
    </citation>
    <scope>IDENTIFICATION</scope>
</reference>
<dbReference type="EMBL" id="CAEY01000763">
    <property type="status" value="NOT_ANNOTATED_CDS"/>
    <property type="molecule type" value="Genomic_DNA"/>
</dbReference>
<dbReference type="HOGENOM" id="CLU_3016838_0_0_1"/>
<reference evidence="2" key="1">
    <citation type="submission" date="2011-08" db="EMBL/GenBank/DDBJ databases">
        <authorList>
            <person name="Rombauts S."/>
        </authorList>
    </citation>
    <scope>NUCLEOTIDE SEQUENCE</scope>
    <source>
        <strain evidence="2">London</strain>
    </source>
</reference>
<dbReference type="Proteomes" id="UP000015104">
    <property type="component" value="Unassembled WGS sequence"/>
</dbReference>
<keyword evidence="2" id="KW-1185">Reference proteome</keyword>
<proteinExistence type="predicted"/>
<organism evidence="1 2">
    <name type="scientific">Tetranychus urticae</name>
    <name type="common">Two-spotted spider mite</name>
    <dbReference type="NCBI Taxonomy" id="32264"/>
    <lineage>
        <taxon>Eukaryota</taxon>
        <taxon>Metazoa</taxon>
        <taxon>Ecdysozoa</taxon>
        <taxon>Arthropoda</taxon>
        <taxon>Chelicerata</taxon>
        <taxon>Arachnida</taxon>
        <taxon>Acari</taxon>
        <taxon>Acariformes</taxon>
        <taxon>Trombidiformes</taxon>
        <taxon>Prostigmata</taxon>
        <taxon>Eleutherengona</taxon>
        <taxon>Raphignathae</taxon>
        <taxon>Tetranychoidea</taxon>
        <taxon>Tetranychidae</taxon>
        <taxon>Tetranychus</taxon>
    </lineage>
</organism>
<protein>
    <submittedName>
        <fullName evidence="1">Uncharacterized protein</fullName>
    </submittedName>
</protein>
<dbReference type="AlphaFoldDB" id="T1L080"/>
<dbReference type="EnsemblMetazoa" id="tetur29g01520.1">
    <property type="protein sequence ID" value="tetur29g01520.1"/>
    <property type="gene ID" value="tetur29g01520"/>
</dbReference>
<sequence length="56" mass="6711">MDQNERLIFHLKLCLIINIHGIKRKEQHFDKLFFSRGNLNNANNNYQLKVANKMIL</sequence>
<evidence type="ECO:0000313" key="1">
    <source>
        <dbReference type="EnsemblMetazoa" id="tetur29g01520.1"/>
    </source>
</evidence>
<evidence type="ECO:0000313" key="2">
    <source>
        <dbReference type="Proteomes" id="UP000015104"/>
    </source>
</evidence>